<keyword evidence="4" id="KW-1185">Reference proteome</keyword>
<reference evidence="3 4" key="1">
    <citation type="submission" date="2014-01" db="EMBL/GenBank/DDBJ databases">
        <title>Comparative genomics of Petrotoga.</title>
        <authorList>
            <person name="Chow K."/>
            <person name="Charchuk R."/>
            <person name="Nesbo C.L."/>
        </authorList>
    </citation>
    <scope>NUCLEOTIDE SEQUENCE [LARGE SCALE GENOMIC DNA]</scope>
    <source>
        <strain evidence="3 4">DSM 16923</strain>
    </source>
</reference>
<dbReference type="InterPro" id="IPR008988">
    <property type="entry name" value="Transcriptional_repressor_C"/>
</dbReference>
<evidence type="ECO:0000259" key="2">
    <source>
        <dbReference type="SMART" id="SM00899"/>
    </source>
</evidence>
<sequence length="71" mass="7823">MYLIELHNGDKAIVKRINGGTNLTRRLLQMGVIPGVEIKVIRNNKYGPMILEIFGNKVMIGRGMASAIEVG</sequence>
<evidence type="ECO:0000313" key="3">
    <source>
        <dbReference type="EMBL" id="POZ93426.1"/>
    </source>
</evidence>
<dbReference type="SMART" id="SM00899">
    <property type="entry name" value="FeoA"/>
    <property type="match status" value="1"/>
</dbReference>
<dbReference type="InterPro" id="IPR007167">
    <property type="entry name" value="Fe-transptr_FeoA-like"/>
</dbReference>
<dbReference type="InterPro" id="IPR038157">
    <property type="entry name" value="FeoA_core_dom"/>
</dbReference>
<proteinExistence type="predicted"/>
<dbReference type="GO" id="GO:0046914">
    <property type="term" value="F:transition metal ion binding"/>
    <property type="evidence" value="ECO:0007669"/>
    <property type="project" value="InterPro"/>
</dbReference>
<evidence type="ECO:0000313" key="4">
    <source>
        <dbReference type="Proteomes" id="UP000236950"/>
    </source>
</evidence>
<evidence type="ECO:0000256" key="1">
    <source>
        <dbReference type="ARBA" id="ARBA00023004"/>
    </source>
</evidence>
<dbReference type="InterPro" id="IPR053184">
    <property type="entry name" value="FeoA-like"/>
</dbReference>
<dbReference type="RefSeq" id="WP_103897988.1">
    <property type="nucleotide sequence ID" value="NZ_JALY01000042.1"/>
</dbReference>
<dbReference type="PANTHER" id="PTHR43151">
    <property type="entry name" value="FEOA FAMILY PROTEIN"/>
    <property type="match status" value="1"/>
</dbReference>
<organism evidence="3 4">
    <name type="scientific">Petrotoga halophila DSM 16923</name>
    <dbReference type="NCBI Taxonomy" id="1122953"/>
    <lineage>
        <taxon>Bacteria</taxon>
        <taxon>Thermotogati</taxon>
        <taxon>Thermotogota</taxon>
        <taxon>Thermotogae</taxon>
        <taxon>Petrotogales</taxon>
        <taxon>Petrotogaceae</taxon>
        <taxon>Petrotoga</taxon>
    </lineage>
</organism>
<dbReference type="SUPFAM" id="SSF50037">
    <property type="entry name" value="C-terminal domain of transcriptional repressors"/>
    <property type="match status" value="1"/>
</dbReference>
<dbReference type="Proteomes" id="UP000236950">
    <property type="component" value="Unassembled WGS sequence"/>
</dbReference>
<dbReference type="PANTHER" id="PTHR43151:SF1">
    <property type="entry name" value="SSR2333 PROTEIN"/>
    <property type="match status" value="1"/>
</dbReference>
<protein>
    <recommendedName>
        <fullName evidence="2">Ferrous iron transporter FeoA-like domain-containing protein</fullName>
    </recommendedName>
</protein>
<dbReference type="Gene3D" id="2.30.30.90">
    <property type="match status" value="1"/>
</dbReference>
<dbReference type="AlphaFoldDB" id="A0A2S5EJV6"/>
<gene>
    <name evidence="3" type="ORF">AA81_01770</name>
</gene>
<accession>A0A2S5EJV6</accession>
<name>A0A2S5EJV6_9BACT</name>
<dbReference type="EMBL" id="JALY01000042">
    <property type="protein sequence ID" value="POZ93426.1"/>
    <property type="molecule type" value="Genomic_DNA"/>
</dbReference>
<keyword evidence="1" id="KW-0408">Iron</keyword>
<comment type="caution">
    <text evidence="3">The sequence shown here is derived from an EMBL/GenBank/DDBJ whole genome shotgun (WGS) entry which is preliminary data.</text>
</comment>
<dbReference type="Pfam" id="PF04023">
    <property type="entry name" value="FeoA"/>
    <property type="match status" value="1"/>
</dbReference>
<feature type="domain" description="Ferrous iron transporter FeoA-like" evidence="2">
    <location>
        <begin position="1"/>
        <end position="71"/>
    </location>
</feature>